<dbReference type="AlphaFoldDB" id="A0A6J4T0N9"/>
<feature type="non-terminal residue" evidence="3">
    <location>
        <position position="1"/>
    </location>
</feature>
<dbReference type="PANTHER" id="PTHR43584">
    <property type="entry name" value="NUCLEOTIDYL TRANSFERASE"/>
    <property type="match status" value="1"/>
</dbReference>
<evidence type="ECO:0000256" key="2">
    <source>
        <dbReference type="ARBA" id="ARBA00022695"/>
    </source>
</evidence>
<dbReference type="GO" id="GO:0016779">
    <property type="term" value="F:nucleotidyltransferase activity"/>
    <property type="evidence" value="ECO:0007669"/>
    <property type="project" value="UniProtKB-KW"/>
</dbReference>
<keyword evidence="1 3" id="KW-0808">Transferase</keyword>
<evidence type="ECO:0000256" key="1">
    <source>
        <dbReference type="ARBA" id="ARBA00022679"/>
    </source>
</evidence>
<keyword evidence="2" id="KW-0548">Nucleotidyltransferase</keyword>
<evidence type="ECO:0000313" key="3">
    <source>
        <dbReference type="EMBL" id="CAA9510158.1"/>
    </source>
</evidence>
<proteinExistence type="predicted"/>
<sequence>GVRVELVYNDRAEVWNNAYSLWCAREAFADGVVLVNGDLVHPAVVEERMLAARGPEVLLALDREKTLGEEEMKVLLSVDGRLERIDKQLDPPSAHGEYIGVTVIEPVAATRMAEALEATWQRDPSLYYEDGFREYAERGGEVAVASIGAVDWVEVDDHADLARAREIACRY</sequence>
<dbReference type="PANTHER" id="PTHR43584:SF5">
    <property type="entry name" value="PROTEIN LICC"/>
    <property type="match status" value="1"/>
</dbReference>
<organism evidence="3">
    <name type="scientific">uncultured Solirubrobacterales bacterium</name>
    <dbReference type="NCBI Taxonomy" id="768556"/>
    <lineage>
        <taxon>Bacteria</taxon>
        <taxon>Bacillati</taxon>
        <taxon>Actinomycetota</taxon>
        <taxon>Thermoleophilia</taxon>
        <taxon>Solirubrobacterales</taxon>
        <taxon>environmental samples</taxon>
    </lineage>
</organism>
<dbReference type="Gene3D" id="3.90.550.10">
    <property type="entry name" value="Spore Coat Polysaccharide Biosynthesis Protein SpsA, Chain A"/>
    <property type="match status" value="1"/>
</dbReference>
<protein>
    <submittedName>
        <fullName evidence="3">Putative nucleotide sugar-1-phosphate transferase</fullName>
    </submittedName>
</protein>
<dbReference type="InterPro" id="IPR050065">
    <property type="entry name" value="GlmU-like"/>
</dbReference>
<dbReference type="EMBL" id="CADCVU010000157">
    <property type="protein sequence ID" value="CAA9510158.1"/>
    <property type="molecule type" value="Genomic_DNA"/>
</dbReference>
<name>A0A6J4T0N9_9ACTN</name>
<gene>
    <name evidence="3" type="ORF">AVDCRST_MAG45-1855</name>
</gene>
<dbReference type="InterPro" id="IPR029044">
    <property type="entry name" value="Nucleotide-diphossugar_trans"/>
</dbReference>
<accession>A0A6J4T0N9</accession>
<dbReference type="SUPFAM" id="SSF53448">
    <property type="entry name" value="Nucleotide-diphospho-sugar transferases"/>
    <property type="match status" value="1"/>
</dbReference>
<reference evidence="3" key="1">
    <citation type="submission" date="2020-02" db="EMBL/GenBank/DDBJ databases">
        <authorList>
            <person name="Meier V. D."/>
        </authorList>
    </citation>
    <scope>NUCLEOTIDE SEQUENCE</scope>
    <source>
        <strain evidence="3">AVDCRST_MAG45</strain>
    </source>
</reference>